<dbReference type="InterPro" id="IPR041664">
    <property type="entry name" value="AAA_16"/>
</dbReference>
<dbReference type="InterPro" id="IPR016032">
    <property type="entry name" value="Sig_transdc_resp-reg_C-effctor"/>
</dbReference>
<dbReference type="InterPro" id="IPR027417">
    <property type="entry name" value="P-loop_NTPase"/>
</dbReference>
<keyword evidence="2" id="KW-0067">ATP-binding</keyword>
<dbReference type="SMART" id="SM00421">
    <property type="entry name" value="HTH_LUXR"/>
    <property type="match status" value="1"/>
</dbReference>
<name>A0ABV3G933_MICGL</name>
<feature type="compositionally biased region" description="Gly residues" evidence="3">
    <location>
        <begin position="897"/>
        <end position="912"/>
    </location>
</feature>
<dbReference type="PROSITE" id="PS00622">
    <property type="entry name" value="HTH_LUXR_1"/>
    <property type="match status" value="1"/>
</dbReference>
<dbReference type="EMBL" id="JBFALK010000002">
    <property type="protein sequence ID" value="MEV0968145.1"/>
    <property type="molecule type" value="Genomic_DNA"/>
</dbReference>
<accession>A0ABV3G933</accession>
<evidence type="ECO:0000313" key="5">
    <source>
        <dbReference type="EMBL" id="MEV0968145.1"/>
    </source>
</evidence>
<dbReference type="Gene3D" id="1.25.40.10">
    <property type="entry name" value="Tetratricopeptide repeat domain"/>
    <property type="match status" value="1"/>
</dbReference>
<keyword evidence="1" id="KW-0547">Nucleotide-binding</keyword>
<keyword evidence="6" id="KW-1185">Reference proteome</keyword>
<organism evidence="5 6">
    <name type="scientific">Microtetraspora glauca</name>
    <dbReference type="NCBI Taxonomy" id="1996"/>
    <lineage>
        <taxon>Bacteria</taxon>
        <taxon>Bacillati</taxon>
        <taxon>Actinomycetota</taxon>
        <taxon>Actinomycetes</taxon>
        <taxon>Streptosporangiales</taxon>
        <taxon>Streptosporangiaceae</taxon>
        <taxon>Microtetraspora</taxon>
    </lineage>
</organism>
<dbReference type="Pfam" id="PF13191">
    <property type="entry name" value="AAA_16"/>
    <property type="match status" value="1"/>
</dbReference>
<dbReference type="PRINTS" id="PR00038">
    <property type="entry name" value="HTHLUXR"/>
</dbReference>
<gene>
    <name evidence="5" type="ORF">AB0I59_05885</name>
</gene>
<comment type="caution">
    <text evidence="5">The sequence shown here is derived from an EMBL/GenBank/DDBJ whole genome shotgun (WGS) entry which is preliminary data.</text>
</comment>
<reference evidence="5 6" key="1">
    <citation type="submission" date="2024-06" db="EMBL/GenBank/DDBJ databases">
        <title>The Natural Products Discovery Center: Release of the First 8490 Sequenced Strains for Exploring Actinobacteria Biosynthetic Diversity.</title>
        <authorList>
            <person name="Kalkreuter E."/>
            <person name="Kautsar S.A."/>
            <person name="Yang D."/>
            <person name="Bader C.D."/>
            <person name="Teijaro C.N."/>
            <person name="Fluegel L."/>
            <person name="Davis C.M."/>
            <person name="Simpson J.R."/>
            <person name="Lauterbach L."/>
            <person name="Steele A.D."/>
            <person name="Gui C."/>
            <person name="Meng S."/>
            <person name="Li G."/>
            <person name="Viehrig K."/>
            <person name="Ye F."/>
            <person name="Su P."/>
            <person name="Kiefer A.F."/>
            <person name="Nichols A."/>
            <person name="Cepeda A.J."/>
            <person name="Yan W."/>
            <person name="Fan B."/>
            <person name="Jiang Y."/>
            <person name="Adhikari A."/>
            <person name="Zheng C.-J."/>
            <person name="Schuster L."/>
            <person name="Cowan T.M."/>
            <person name="Smanski M.J."/>
            <person name="Chevrette M.G."/>
            <person name="De Carvalho L.P.S."/>
            <person name="Shen B."/>
        </authorList>
    </citation>
    <scope>NUCLEOTIDE SEQUENCE [LARGE SCALE GENOMIC DNA]</scope>
    <source>
        <strain evidence="5 6">NPDC050100</strain>
    </source>
</reference>
<dbReference type="InterPro" id="IPR036388">
    <property type="entry name" value="WH-like_DNA-bd_sf"/>
</dbReference>
<dbReference type="PANTHER" id="PTHR16305:SF35">
    <property type="entry name" value="TRANSCRIPTIONAL ACTIVATOR DOMAIN"/>
    <property type="match status" value="1"/>
</dbReference>
<feature type="region of interest" description="Disordered" evidence="3">
    <location>
        <begin position="889"/>
        <end position="913"/>
    </location>
</feature>
<evidence type="ECO:0000313" key="6">
    <source>
        <dbReference type="Proteomes" id="UP001551675"/>
    </source>
</evidence>
<evidence type="ECO:0000256" key="1">
    <source>
        <dbReference type="ARBA" id="ARBA00022741"/>
    </source>
</evidence>
<evidence type="ECO:0000259" key="4">
    <source>
        <dbReference type="PROSITE" id="PS50043"/>
    </source>
</evidence>
<dbReference type="InterPro" id="IPR011990">
    <property type="entry name" value="TPR-like_helical_dom_sf"/>
</dbReference>
<dbReference type="Pfam" id="PF00196">
    <property type="entry name" value="GerE"/>
    <property type="match status" value="1"/>
</dbReference>
<evidence type="ECO:0000256" key="3">
    <source>
        <dbReference type="SAM" id="MobiDB-lite"/>
    </source>
</evidence>
<dbReference type="SUPFAM" id="SSF52540">
    <property type="entry name" value="P-loop containing nucleoside triphosphate hydrolases"/>
    <property type="match status" value="1"/>
</dbReference>
<dbReference type="Gene3D" id="1.10.10.10">
    <property type="entry name" value="Winged helix-like DNA-binding domain superfamily/Winged helix DNA-binding domain"/>
    <property type="match status" value="1"/>
</dbReference>
<dbReference type="InterPro" id="IPR000792">
    <property type="entry name" value="Tscrpt_reg_LuxR_C"/>
</dbReference>
<dbReference type="SUPFAM" id="SSF46894">
    <property type="entry name" value="C-terminal effector domain of the bipartite response regulators"/>
    <property type="match status" value="1"/>
</dbReference>
<dbReference type="Proteomes" id="UP001551675">
    <property type="component" value="Unassembled WGS sequence"/>
</dbReference>
<sequence length="978" mass="104257">MTPRTARTALIGRSGELDRLVRVLDAAEGGLAGVALVGGDAGIGKTRLVTEVRDLAEDRGFTVLVGQCAELGDSLPYLPLVDALRGAAEPGTAADGALSAWPALRRLLPGADPGAAGAAAGALAQQQLFGSVLGFLSELAEGRPVLFVFEDLHWADRSTRDLLVFLTRMLQRERVAVVGTYRTDDLHRKHPLRPVLAELQRLPLVTATELPPLANDDLAEYLATIDTTPRSVLGNVIGGVVERAGGNPFFAEELLAAAAMCDGMPGTLSDLLLSRVEALPDQARHVLRVAAVAGHNVDHDMLRDATDLGEIPLEGALREIVSRGLLTTNRSGYAFRHALLQEAVYDDLLPGERTRLHGTFARLLAARGASAAELAHHYQAGHDLPGALRASVEAGRLATEVGAPAEAHRHFDRALEIWEHVADAERLTGTNAVRVALSSAASAAAAGDYRRAVARLRRLRPSLDDPLLISETDERIAYYLTDSDLGAGMVEAARAAVDVLPPGEPTPLLARALATYARAMFATSGTAVRDLATRALEAARAAGARDAEVSALISLAIVEEATGTVEQVEELLDRATATRSGDLSIDLRAAFHQARVRYEHGELDAAARTADASIELAARTGLTWSTYGTDLRFLQFLIHYASGDWDTAERVAAGFGVRVGMPAEAHLSSFALFIEVGRGSDAADDRLSWLRPFWKADERDGQADYLVIYMARGLAAEQALWRGDPETALAHVTAVVDALDPFDPGLIRICATGLWALAEGAAPHDARERADDLIERARWSAVNGPYGPRLELGPEGAAWLLRAEAEWHRAKGTAEPEMWRRAAHAFGFGFVYEEARSRWRLAESLLDAGDREAARTEWSRAVETADRLGAAPLRRALETLGLRARFGAARRPTPAGGASGQGAGGQGAGGGLDALTSREREVLEHVAAGLPNREIGKLLYISQKTVSVHVSNILAKLGVASRTQAAAIAHRQGAAPGE</sequence>
<feature type="domain" description="HTH luxR-type" evidence="4">
    <location>
        <begin position="908"/>
        <end position="973"/>
    </location>
</feature>
<proteinExistence type="predicted"/>
<evidence type="ECO:0000256" key="2">
    <source>
        <dbReference type="ARBA" id="ARBA00022840"/>
    </source>
</evidence>
<dbReference type="RefSeq" id="WP_358130471.1">
    <property type="nucleotide sequence ID" value="NZ_JBFALK010000002.1"/>
</dbReference>
<dbReference type="PROSITE" id="PS50043">
    <property type="entry name" value="HTH_LUXR_2"/>
    <property type="match status" value="1"/>
</dbReference>
<dbReference type="CDD" id="cd06170">
    <property type="entry name" value="LuxR_C_like"/>
    <property type="match status" value="1"/>
</dbReference>
<protein>
    <submittedName>
        <fullName evidence="5">AAA family ATPase</fullName>
    </submittedName>
</protein>
<dbReference type="PANTHER" id="PTHR16305">
    <property type="entry name" value="TESTICULAR SOLUBLE ADENYLYL CYCLASE"/>
    <property type="match status" value="1"/>
</dbReference>